<name>L0R8K3_9BACT</name>
<sequence>MLLEFILIYVTRIALQLKGAFIKKGGLNQPSFLPVFLLIRCR</sequence>
<accession>L0R8K3</accession>
<dbReference type="EMBL" id="FO203522">
    <property type="protein sequence ID" value="CCO22510.1"/>
    <property type="molecule type" value="Genomic_DNA"/>
</dbReference>
<dbReference type="STRING" id="1121451.DESAM_20219"/>
<organism evidence="1 2">
    <name type="scientific">Maridesulfovibrio hydrothermalis AM13 = DSM 14728</name>
    <dbReference type="NCBI Taxonomy" id="1121451"/>
    <lineage>
        <taxon>Bacteria</taxon>
        <taxon>Pseudomonadati</taxon>
        <taxon>Thermodesulfobacteriota</taxon>
        <taxon>Desulfovibrionia</taxon>
        <taxon>Desulfovibrionales</taxon>
        <taxon>Desulfovibrionaceae</taxon>
        <taxon>Maridesulfovibrio</taxon>
    </lineage>
</organism>
<dbReference type="HOGENOM" id="CLU_3250482_0_0_7"/>
<dbReference type="AlphaFoldDB" id="L0R8K3"/>
<evidence type="ECO:0000313" key="1">
    <source>
        <dbReference type="EMBL" id="CCO22510.1"/>
    </source>
</evidence>
<protein>
    <submittedName>
        <fullName evidence="1">Uncharacterized protein</fullName>
    </submittedName>
</protein>
<dbReference type="KEGG" id="dhy:DESAM_20219"/>
<gene>
    <name evidence="1" type="ORF">DESAM_20219</name>
</gene>
<proteinExistence type="predicted"/>
<evidence type="ECO:0000313" key="2">
    <source>
        <dbReference type="Proteomes" id="UP000010808"/>
    </source>
</evidence>
<dbReference type="Proteomes" id="UP000010808">
    <property type="component" value="Chromosome"/>
</dbReference>
<keyword evidence="2" id="KW-1185">Reference proteome</keyword>
<reference evidence="1 2" key="1">
    <citation type="submission" date="2012-10" db="EMBL/GenBank/DDBJ databases">
        <authorList>
            <person name="Genoscope - CEA"/>
        </authorList>
    </citation>
    <scope>NUCLEOTIDE SEQUENCE [LARGE SCALE GENOMIC DNA]</scope>
    <source>
        <strain evidence="2">AM13 / DSM 14728</strain>
    </source>
</reference>